<dbReference type="PROSITE" id="PS00216">
    <property type="entry name" value="SUGAR_TRANSPORT_1"/>
    <property type="match status" value="1"/>
</dbReference>
<feature type="transmembrane region" description="Helical" evidence="7">
    <location>
        <begin position="316"/>
        <end position="340"/>
    </location>
</feature>
<evidence type="ECO:0000256" key="2">
    <source>
        <dbReference type="ARBA" id="ARBA00022448"/>
    </source>
</evidence>
<accession>A0A4Y7RDS1</accession>
<gene>
    <name evidence="9" type="primary">ymfD</name>
    <name evidence="9" type="ORF">Psch_00423</name>
</gene>
<keyword evidence="6 7" id="KW-0472">Membrane</keyword>
<reference evidence="9 10" key="1">
    <citation type="journal article" date="2018" name="Environ. Microbiol.">
        <title>Novel energy conservation strategies and behaviour of Pelotomaculum schinkii driving syntrophic propionate catabolism.</title>
        <authorList>
            <person name="Hidalgo-Ahumada C.A.P."/>
            <person name="Nobu M.K."/>
            <person name="Narihiro T."/>
            <person name="Tamaki H."/>
            <person name="Liu W.T."/>
            <person name="Kamagata Y."/>
            <person name="Stams A.J.M."/>
            <person name="Imachi H."/>
            <person name="Sousa D.Z."/>
        </authorList>
    </citation>
    <scope>NUCLEOTIDE SEQUENCE [LARGE SCALE GENOMIC DNA]</scope>
    <source>
        <strain evidence="9 10">HH</strain>
    </source>
</reference>
<dbReference type="InterPro" id="IPR036259">
    <property type="entry name" value="MFS_trans_sf"/>
</dbReference>
<name>A0A4Y7RDS1_9FIRM</name>
<evidence type="ECO:0000256" key="1">
    <source>
        <dbReference type="ARBA" id="ARBA00004651"/>
    </source>
</evidence>
<keyword evidence="4 7" id="KW-0812">Transmembrane</keyword>
<feature type="transmembrane region" description="Helical" evidence="7">
    <location>
        <begin position="267"/>
        <end position="285"/>
    </location>
</feature>
<feature type="transmembrane region" description="Helical" evidence="7">
    <location>
        <begin position="352"/>
        <end position="376"/>
    </location>
</feature>
<keyword evidence="10" id="KW-1185">Reference proteome</keyword>
<feature type="transmembrane region" description="Helical" evidence="7">
    <location>
        <begin position="83"/>
        <end position="106"/>
    </location>
</feature>
<feature type="transmembrane region" description="Helical" evidence="7">
    <location>
        <begin position="226"/>
        <end position="247"/>
    </location>
</feature>
<dbReference type="GO" id="GO:0005886">
    <property type="term" value="C:plasma membrane"/>
    <property type="evidence" value="ECO:0007669"/>
    <property type="project" value="UniProtKB-SubCell"/>
</dbReference>
<sequence length="425" mass="45155">MATDNNATQKPANNFWVAVTALAGVPLIMVLGNSMLIPVLPDIKDALKLTSVQVSLLITLFSVPAGIIIPLAGFLSDRYGRKLVIIPSLVIYGLGGIVAALASIFLKDAAFFGILAGRVLQGAGAAGTAPIAMALCGDLFSGKQRSQSLGTIESSNGLGKVISPVLGSAVGLITWYAAFIFFPIIVIPVVIGMWFLVKEPDTKRNKQKLDIYLKNFTKVFKKQKGLLLSSYLAGAIALMVLFGVLFYLSEFLEQQYGLDGIKKGLVLAIPVLFMSATSFATGFIIKGKETLMKILVVSGLTIMTAALILLPLSRNVILYFVAISVVGIGTGMVLPCLNTLITSAASTDERGLVTSLYGSVRFFGVAFGPPLYGFLANKGTGLMFWSSSGLTLLGAILSYFFIKGRNQKLTSTFNFAPAPAKKPKN</sequence>
<feature type="transmembrane region" description="Helical" evidence="7">
    <location>
        <begin position="12"/>
        <end position="32"/>
    </location>
</feature>
<dbReference type="Proteomes" id="UP000298324">
    <property type="component" value="Unassembled WGS sequence"/>
</dbReference>
<evidence type="ECO:0000256" key="7">
    <source>
        <dbReference type="SAM" id="Phobius"/>
    </source>
</evidence>
<feature type="transmembrane region" description="Helical" evidence="7">
    <location>
        <begin position="292"/>
        <end position="310"/>
    </location>
</feature>
<comment type="subcellular location">
    <subcellularLocation>
        <location evidence="1">Cell membrane</location>
        <topology evidence="1">Multi-pass membrane protein</topology>
    </subcellularLocation>
</comment>
<dbReference type="InterPro" id="IPR020846">
    <property type="entry name" value="MFS_dom"/>
</dbReference>
<protein>
    <submittedName>
        <fullName evidence="9">Bacillibactin exporter</fullName>
    </submittedName>
</protein>
<keyword evidence="5 7" id="KW-1133">Transmembrane helix</keyword>
<organism evidence="9 10">
    <name type="scientific">Pelotomaculum schinkii</name>
    <dbReference type="NCBI Taxonomy" id="78350"/>
    <lineage>
        <taxon>Bacteria</taxon>
        <taxon>Bacillati</taxon>
        <taxon>Bacillota</taxon>
        <taxon>Clostridia</taxon>
        <taxon>Eubacteriales</taxon>
        <taxon>Desulfotomaculaceae</taxon>
        <taxon>Pelotomaculum</taxon>
    </lineage>
</organism>
<evidence type="ECO:0000256" key="4">
    <source>
        <dbReference type="ARBA" id="ARBA00022692"/>
    </source>
</evidence>
<dbReference type="PRINTS" id="PR01036">
    <property type="entry name" value="TCRTETB"/>
</dbReference>
<dbReference type="RefSeq" id="WP_207670216.1">
    <property type="nucleotide sequence ID" value="NZ_QFGA01000001.1"/>
</dbReference>
<dbReference type="InterPro" id="IPR011701">
    <property type="entry name" value="MFS"/>
</dbReference>
<dbReference type="CDD" id="cd17474">
    <property type="entry name" value="MFS_YfmO_like"/>
    <property type="match status" value="1"/>
</dbReference>
<keyword evidence="3" id="KW-1003">Cell membrane</keyword>
<evidence type="ECO:0000256" key="6">
    <source>
        <dbReference type="ARBA" id="ARBA00023136"/>
    </source>
</evidence>
<dbReference type="Gene3D" id="1.20.1250.20">
    <property type="entry name" value="MFS general substrate transporter like domains"/>
    <property type="match status" value="1"/>
</dbReference>
<dbReference type="Pfam" id="PF07690">
    <property type="entry name" value="MFS_1"/>
    <property type="match status" value="1"/>
</dbReference>
<keyword evidence="2" id="KW-0813">Transport</keyword>
<dbReference type="InterPro" id="IPR050189">
    <property type="entry name" value="MFS_Efflux_Transporters"/>
</dbReference>
<evidence type="ECO:0000259" key="8">
    <source>
        <dbReference type="PROSITE" id="PS50850"/>
    </source>
</evidence>
<feature type="transmembrane region" description="Helical" evidence="7">
    <location>
        <begin position="173"/>
        <end position="197"/>
    </location>
</feature>
<dbReference type="PANTHER" id="PTHR43124:SF3">
    <property type="entry name" value="CHLORAMPHENICOL EFFLUX PUMP RV0191"/>
    <property type="match status" value="1"/>
</dbReference>
<dbReference type="EMBL" id="QFGA01000001">
    <property type="protein sequence ID" value="TEB06890.1"/>
    <property type="molecule type" value="Genomic_DNA"/>
</dbReference>
<dbReference type="GO" id="GO:0022857">
    <property type="term" value="F:transmembrane transporter activity"/>
    <property type="evidence" value="ECO:0007669"/>
    <property type="project" value="InterPro"/>
</dbReference>
<evidence type="ECO:0000256" key="5">
    <source>
        <dbReference type="ARBA" id="ARBA00022989"/>
    </source>
</evidence>
<feature type="transmembrane region" description="Helical" evidence="7">
    <location>
        <begin position="52"/>
        <end position="76"/>
    </location>
</feature>
<dbReference type="AlphaFoldDB" id="A0A4Y7RDS1"/>
<feature type="transmembrane region" description="Helical" evidence="7">
    <location>
        <begin position="382"/>
        <end position="402"/>
    </location>
</feature>
<evidence type="ECO:0000313" key="10">
    <source>
        <dbReference type="Proteomes" id="UP000298324"/>
    </source>
</evidence>
<dbReference type="PANTHER" id="PTHR43124">
    <property type="entry name" value="PURINE EFFLUX PUMP PBUE"/>
    <property type="match status" value="1"/>
</dbReference>
<evidence type="ECO:0000256" key="3">
    <source>
        <dbReference type="ARBA" id="ARBA00022475"/>
    </source>
</evidence>
<proteinExistence type="predicted"/>
<dbReference type="InterPro" id="IPR005829">
    <property type="entry name" value="Sugar_transporter_CS"/>
</dbReference>
<comment type="caution">
    <text evidence="9">The sequence shown here is derived from an EMBL/GenBank/DDBJ whole genome shotgun (WGS) entry which is preliminary data.</text>
</comment>
<feature type="domain" description="Major facilitator superfamily (MFS) profile" evidence="8">
    <location>
        <begin position="18"/>
        <end position="406"/>
    </location>
</feature>
<dbReference type="SUPFAM" id="SSF103473">
    <property type="entry name" value="MFS general substrate transporter"/>
    <property type="match status" value="1"/>
</dbReference>
<evidence type="ECO:0000313" key="9">
    <source>
        <dbReference type="EMBL" id="TEB06890.1"/>
    </source>
</evidence>
<dbReference type="PROSITE" id="PS50850">
    <property type="entry name" value="MFS"/>
    <property type="match status" value="1"/>
</dbReference>